<dbReference type="InterPro" id="IPR012223">
    <property type="entry name" value="TEII"/>
</dbReference>
<dbReference type="PANTHER" id="PTHR11487">
    <property type="entry name" value="THIOESTERASE"/>
    <property type="match status" value="1"/>
</dbReference>
<evidence type="ECO:0000256" key="2">
    <source>
        <dbReference type="ARBA" id="ARBA00022801"/>
    </source>
</evidence>
<evidence type="ECO:0000313" key="5">
    <source>
        <dbReference type="Proteomes" id="UP000829494"/>
    </source>
</evidence>
<keyword evidence="2" id="KW-0378">Hydrolase</keyword>
<dbReference type="Proteomes" id="UP000829494">
    <property type="component" value="Chromosome"/>
</dbReference>
<dbReference type="Gene3D" id="3.40.50.1820">
    <property type="entry name" value="alpha/beta hydrolase"/>
    <property type="match status" value="1"/>
</dbReference>
<dbReference type="GO" id="GO:0016491">
    <property type="term" value="F:oxidoreductase activity"/>
    <property type="evidence" value="ECO:0007669"/>
    <property type="project" value="UniProtKB-KW"/>
</dbReference>
<organism evidence="4 5">
    <name type="scientific">Streptomyces rimosus subsp. rimosus</name>
    <dbReference type="NCBI Taxonomy" id="132474"/>
    <lineage>
        <taxon>Bacteria</taxon>
        <taxon>Bacillati</taxon>
        <taxon>Actinomycetota</taxon>
        <taxon>Actinomycetes</taxon>
        <taxon>Kitasatosporales</taxon>
        <taxon>Streptomycetaceae</taxon>
        <taxon>Streptomyces</taxon>
    </lineage>
</organism>
<gene>
    <name evidence="4" type="primary">lgrE1</name>
    <name evidence="4" type="ORF">SRIMR7_09690</name>
</gene>
<comment type="similarity">
    <text evidence="1">Belongs to the thioesterase family.</text>
</comment>
<keyword evidence="4" id="KW-0560">Oxidoreductase</keyword>
<reference evidence="4 5" key="1">
    <citation type="submission" date="2022-03" db="EMBL/GenBank/DDBJ databases">
        <title>Complete genome of Streptomyces rimosus ssp. rimosus R7 (=ATCC 10970).</title>
        <authorList>
            <person name="Beganovic S."/>
            <person name="Ruckert C."/>
            <person name="Busche T."/>
            <person name="Kalinowski J."/>
            <person name="Wittmann C."/>
        </authorList>
    </citation>
    <scope>NUCLEOTIDE SEQUENCE [LARGE SCALE GENOMIC DNA]</scope>
    <source>
        <strain evidence="4 5">R7</strain>
    </source>
</reference>
<name>A0ABY3YWH8_STRRM</name>
<evidence type="ECO:0000259" key="3">
    <source>
        <dbReference type="SMART" id="SM00824"/>
    </source>
</evidence>
<dbReference type="InterPro" id="IPR020802">
    <property type="entry name" value="TesA-like"/>
</dbReference>
<dbReference type="Pfam" id="PF00975">
    <property type="entry name" value="Thioesterase"/>
    <property type="match status" value="1"/>
</dbReference>
<protein>
    <submittedName>
        <fullName evidence="4">Linear gramicidin dehydrogenase LgrE</fullName>
        <ecNumber evidence="4">1.1.-.-</ecNumber>
    </submittedName>
</protein>
<proteinExistence type="inferred from homology"/>
<sequence length="250" mass="27465">MTTPHPWLVTPARRPAAGTRLVCLPHAGGSASFYRRWAQHLDCDVELQIVQYPGREERVDEPFLTDPEALVEAVAGAVLETARPDVETVLFGHSMGALIGYETVRTLAARGLRVGRLFVSGQAAPDERIGREPATALSDDAILHEVETHGGTQMSVFDDPEIREMVLPILRNDYLLIDSYSPRATPPVDASVIALAGDRDTSVSVARVRRWEGVAGKEFHLHTFPGGHFFLAEQRAQVITVLHQYLRTGA</sequence>
<feature type="domain" description="Thioesterase TesA-like" evidence="3">
    <location>
        <begin position="22"/>
        <end position="212"/>
    </location>
</feature>
<dbReference type="PANTHER" id="PTHR11487:SF0">
    <property type="entry name" value="S-ACYL FATTY ACID SYNTHASE THIOESTERASE, MEDIUM CHAIN"/>
    <property type="match status" value="1"/>
</dbReference>
<dbReference type="EMBL" id="CP094298">
    <property type="protein sequence ID" value="UNZ02420.1"/>
    <property type="molecule type" value="Genomic_DNA"/>
</dbReference>
<dbReference type="InterPro" id="IPR029058">
    <property type="entry name" value="AB_hydrolase_fold"/>
</dbReference>
<dbReference type="InterPro" id="IPR001031">
    <property type="entry name" value="Thioesterase"/>
</dbReference>
<dbReference type="GeneID" id="66858496"/>
<keyword evidence="5" id="KW-1185">Reference proteome</keyword>
<evidence type="ECO:0000313" key="4">
    <source>
        <dbReference type="EMBL" id="UNZ02420.1"/>
    </source>
</evidence>
<dbReference type="SUPFAM" id="SSF53474">
    <property type="entry name" value="alpha/beta-Hydrolases"/>
    <property type="match status" value="1"/>
</dbReference>
<dbReference type="SMART" id="SM00824">
    <property type="entry name" value="PKS_TE"/>
    <property type="match status" value="1"/>
</dbReference>
<evidence type="ECO:0000256" key="1">
    <source>
        <dbReference type="ARBA" id="ARBA00007169"/>
    </source>
</evidence>
<dbReference type="EC" id="1.1.-.-" evidence="4"/>
<accession>A0ABY3YWH8</accession>
<dbReference type="RefSeq" id="WP_003983580.1">
    <property type="nucleotide sequence ID" value="NZ_CP043497.1"/>
</dbReference>